<accession>A0A2P4UJP7</accession>
<protein>
    <submittedName>
        <fullName evidence="2">Glyoxalase-like domain protein</fullName>
    </submittedName>
</protein>
<dbReference type="RefSeq" id="WP_103564290.1">
    <property type="nucleotide sequence ID" value="NZ_MTBP01000002.1"/>
</dbReference>
<name>A0A2P4UJP7_9ACTN</name>
<dbReference type="Proteomes" id="UP000242367">
    <property type="component" value="Unassembled WGS sequence"/>
</dbReference>
<dbReference type="Pfam" id="PF00903">
    <property type="entry name" value="Glyoxalase"/>
    <property type="match status" value="1"/>
</dbReference>
<sequence length="118" mass="12671">MRIDGVLAGLAVSDLSRSRRWYETVFDRPADAEPMPGLAEWHTPGGVVQVVADRRRAGGSLVTVRVPDARRALTELAERGGPVGELDDTTSAFVLFASVTDPDGNLITIVQDRAGAER</sequence>
<reference evidence="2 3" key="1">
    <citation type="journal article" date="2017" name="Chemistry">
        <title>Isolation, Biosynthesis and Chemical Modifications of Rubterolones A-F: Rare Tropolone Alkaloids from Actinomadura sp. 5-2.</title>
        <authorList>
            <person name="Guo H."/>
            <person name="Benndorf R."/>
            <person name="Leichnitz D."/>
            <person name="Klassen J.L."/>
            <person name="Vollmers J."/>
            <person name="Gorls H."/>
            <person name="Steinacker M."/>
            <person name="Weigel C."/>
            <person name="Dahse H.M."/>
            <person name="Kaster A.K."/>
            <person name="de Beer Z.W."/>
            <person name="Poulsen M."/>
            <person name="Beemelmanns C."/>
        </authorList>
    </citation>
    <scope>NUCLEOTIDE SEQUENCE [LARGE SCALE GENOMIC DNA]</scope>
    <source>
        <strain evidence="2 3">5-2</strain>
    </source>
</reference>
<evidence type="ECO:0000313" key="2">
    <source>
        <dbReference type="EMBL" id="POM25272.1"/>
    </source>
</evidence>
<feature type="domain" description="VOC" evidence="1">
    <location>
        <begin position="2"/>
        <end position="112"/>
    </location>
</feature>
<dbReference type="InterPro" id="IPR029068">
    <property type="entry name" value="Glyas_Bleomycin-R_OHBP_Dase"/>
</dbReference>
<dbReference type="Gene3D" id="3.10.180.10">
    <property type="entry name" value="2,3-Dihydroxybiphenyl 1,2-Dioxygenase, domain 1"/>
    <property type="match status" value="1"/>
</dbReference>
<dbReference type="PROSITE" id="PS51819">
    <property type="entry name" value="VOC"/>
    <property type="match status" value="1"/>
</dbReference>
<dbReference type="CDD" id="cd06587">
    <property type="entry name" value="VOC"/>
    <property type="match status" value="1"/>
</dbReference>
<comment type="caution">
    <text evidence="2">The sequence shown here is derived from an EMBL/GenBank/DDBJ whole genome shotgun (WGS) entry which is preliminary data.</text>
</comment>
<organism evidence="2 3">
    <name type="scientific">Actinomadura rubteroloni</name>
    <dbReference type="NCBI Taxonomy" id="1926885"/>
    <lineage>
        <taxon>Bacteria</taxon>
        <taxon>Bacillati</taxon>
        <taxon>Actinomycetota</taxon>
        <taxon>Actinomycetes</taxon>
        <taxon>Streptosporangiales</taxon>
        <taxon>Thermomonosporaceae</taxon>
        <taxon>Actinomadura</taxon>
    </lineage>
</organism>
<dbReference type="EMBL" id="MTBP01000002">
    <property type="protein sequence ID" value="POM25272.1"/>
    <property type="molecule type" value="Genomic_DNA"/>
</dbReference>
<proteinExistence type="predicted"/>
<evidence type="ECO:0000313" key="3">
    <source>
        <dbReference type="Proteomes" id="UP000242367"/>
    </source>
</evidence>
<dbReference type="InterPro" id="IPR037523">
    <property type="entry name" value="VOC_core"/>
</dbReference>
<gene>
    <name evidence="2" type="ORF">BTM25_39160</name>
</gene>
<dbReference type="SUPFAM" id="SSF54593">
    <property type="entry name" value="Glyoxalase/Bleomycin resistance protein/Dihydroxybiphenyl dioxygenase"/>
    <property type="match status" value="1"/>
</dbReference>
<dbReference type="AlphaFoldDB" id="A0A2P4UJP7"/>
<keyword evidence="3" id="KW-1185">Reference proteome</keyword>
<dbReference type="InterPro" id="IPR004360">
    <property type="entry name" value="Glyas_Fos-R_dOase_dom"/>
</dbReference>
<evidence type="ECO:0000259" key="1">
    <source>
        <dbReference type="PROSITE" id="PS51819"/>
    </source>
</evidence>